<comment type="catalytic activity">
    <reaction evidence="13 15">
        <text>L-aspartate + ATP = 4-phospho-L-aspartate + ADP</text>
        <dbReference type="Rhea" id="RHEA:23776"/>
        <dbReference type="ChEBI" id="CHEBI:29991"/>
        <dbReference type="ChEBI" id="CHEBI:30616"/>
        <dbReference type="ChEBI" id="CHEBI:57535"/>
        <dbReference type="ChEBI" id="CHEBI:456216"/>
        <dbReference type="EC" id="2.7.2.4"/>
    </reaction>
</comment>
<keyword evidence="11" id="KW-0220">Diaminopimelate biosynthesis</keyword>
<comment type="pathway">
    <text evidence="3 16">Amino-acid biosynthesis; L-methionine biosynthesis via de novo pathway; L-homoserine from L-aspartate: step 1/3.</text>
</comment>
<evidence type="ECO:0000256" key="2">
    <source>
        <dbReference type="ARBA" id="ARBA00004766"/>
    </source>
</evidence>
<feature type="binding site" evidence="14">
    <location>
        <position position="184"/>
    </location>
    <ligand>
        <name>ATP</name>
        <dbReference type="ChEBI" id="CHEBI:30616"/>
    </ligand>
</feature>
<feature type="binding site" evidence="14">
    <location>
        <begin position="209"/>
        <end position="210"/>
    </location>
    <ligand>
        <name>ATP</name>
        <dbReference type="ChEBI" id="CHEBI:30616"/>
    </ligand>
</feature>
<evidence type="ECO:0000256" key="11">
    <source>
        <dbReference type="ARBA" id="ARBA00022915"/>
    </source>
</evidence>
<dbReference type="RefSeq" id="WP_011916551.1">
    <property type="nucleotide sequence ID" value="NC_009437.1"/>
</dbReference>
<evidence type="ECO:0000256" key="9">
    <source>
        <dbReference type="ARBA" id="ARBA00022777"/>
    </source>
</evidence>
<dbReference type="InterPro" id="IPR001341">
    <property type="entry name" value="Asp_kinase"/>
</dbReference>
<dbReference type="InterPro" id="IPR001048">
    <property type="entry name" value="Asp/Glu/Uridylate_kinase"/>
</dbReference>
<dbReference type="UniPathway" id="UPA00051">
    <property type="reaction ID" value="UER00462"/>
</dbReference>
<dbReference type="SUPFAM" id="SSF55021">
    <property type="entry name" value="ACT-like"/>
    <property type="match status" value="2"/>
</dbReference>
<dbReference type="NCBIfam" id="TIGR00656">
    <property type="entry name" value="asp_kin_monofn"/>
    <property type="match status" value="1"/>
</dbReference>
<dbReference type="GO" id="GO:0005524">
    <property type="term" value="F:ATP binding"/>
    <property type="evidence" value="ECO:0007669"/>
    <property type="project" value="UniProtKB-KW"/>
</dbReference>
<dbReference type="PANTHER" id="PTHR21499">
    <property type="entry name" value="ASPARTATE KINASE"/>
    <property type="match status" value="1"/>
</dbReference>
<evidence type="ECO:0000256" key="16">
    <source>
        <dbReference type="RuleBase" id="RU004249"/>
    </source>
</evidence>
<evidence type="ECO:0000256" key="5">
    <source>
        <dbReference type="ARBA" id="ARBA00010122"/>
    </source>
</evidence>
<feature type="binding site" evidence="14">
    <location>
        <position position="74"/>
    </location>
    <ligand>
        <name>substrate</name>
    </ligand>
</feature>
<dbReference type="CDD" id="cd04913">
    <property type="entry name" value="ACT_AKii-LysC-BS-like_1"/>
    <property type="match status" value="1"/>
</dbReference>
<dbReference type="SUPFAM" id="SSF53633">
    <property type="entry name" value="Carbamate kinase-like"/>
    <property type="match status" value="1"/>
</dbReference>
<evidence type="ECO:0000256" key="7">
    <source>
        <dbReference type="ARBA" id="ARBA00022679"/>
    </source>
</evidence>
<evidence type="ECO:0000313" key="19">
    <source>
        <dbReference type="Proteomes" id="UP000000256"/>
    </source>
</evidence>
<evidence type="ECO:0000259" key="17">
    <source>
        <dbReference type="PROSITE" id="PS51671"/>
    </source>
</evidence>
<dbReference type="InterPro" id="IPR054352">
    <property type="entry name" value="ACT_Aspartokinase"/>
</dbReference>
<dbReference type="GO" id="GO:0019877">
    <property type="term" value="P:diaminopimelate biosynthetic process"/>
    <property type="evidence" value="ECO:0007669"/>
    <property type="project" value="UniProtKB-KW"/>
</dbReference>
<proteinExistence type="inferred from homology"/>
<comment type="pathway">
    <text evidence="2 16">Amino-acid biosynthesis; L-lysine biosynthesis via DAP pathway; (S)-tetrahydrodipicolinate from L-aspartate: step 1/4.</text>
</comment>
<dbReference type="InterPro" id="IPR018042">
    <property type="entry name" value="Aspartate_kinase_CS"/>
</dbReference>
<dbReference type="OrthoDB" id="9799110at2"/>
<dbReference type="PANTHER" id="PTHR21499:SF3">
    <property type="entry name" value="ASPARTOKINASE"/>
    <property type="match status" value="1"/>
</dbReference>
<dbReference type="GO" id="GO:0005829">
    <property type="term" value="C:cytosol"/>
    <property type="evidence" value="ECO:0007669"/>
    <property type="project" value="TreeGrafter"/>
</dbReference>
<dbReference type="HOGENOM" id="CLU_009116_3_2_9"/>
<dbReference type="STRING" id="351627.Csac_0991"/>
<dbReference type="CDD" id="cd04261">
    <property type="entry name" value="AAK_AKii-LysC-BS"/>
    <property type="match status" value="1"/>
</dbReference>
<dbReference type="EC" id="2.7.2.4" evidence="15"/>
<dbReference type="NCBIfam" id="NF005155">
    <property type="entry name" value="PRK06635.1-4"/>
    <property type="match status" value="1"/>
</dbReference>
<keyword evidence="12" id="KW-0457">Lysine biosynthesis</keyword>
<evidence type="ECO:0000256" key="13">
    <source>
        <dbReference type="ARBA" id="ARBA00047872"/>
    </source>
</evidence>
<dbReference type="AlphaFoldDB" id="A4XI70"/>
<evidence type="ECO:0000256" key="6">
    <source>
        <dbReference type="ARBA" id="ARBA00022605"/>
    </source>
</evidence>
<dbReference type="InterPro" id="IPR036393">
    <property type="entry name" value="AceGlu_kinase-like_sf"/>
</dbReference>
<keyword evidence="8 14" id="KW-0547">Nucleotide-binding</keyword>
<evidence type="ECO:0000256" key="4">
    <source>
        <dbReference type="ARBA" id="ARBA00005139"/>
    </source>
</evidence>
<dbReference type="UniPathway" id="UPA00034">
    <property type="reaction ID" value="UER00015"/>
</dbReference>
<comment type="similarity">
    <text evidence="5 15">Belongs to the aspartokinase family.</text>
</comment>
<comment type="pathway">
    <text evidence="4 16">Amino-acid biosynthesis; L-threonine biosynthesis; L-threonine from L-aspartate: step 1/5.</text>
</comment>
<keyword evidence="19" id="KW-1185">Reference proteome</keyword>
<name>A4XI70_CALS8</name>
<evidence type="ECO:0000256" key="12">
    <source>
        <dbReference type="ARBA" id="ARBA00023154"/>
    </source>
</evidence>
<keyword evidence="10 14" id="KW-0067">ATP-binding</keyword>
<dbReference type="PIRSF" id="PIRSF000726">
    <property type="entry name" value="Asp_kin"/>
    <property type="match status" value="1"/>
</dbReference>
<dbReference type="eggNOG" id="COG0527">
    <property type="taxonomic scope" value="Bacteria"/>
</dbReference>
<evidence type="ECO:0000256" key="14">
    <source>
        <dbReference type="PIRSR" id="PIRSR000726-1"/>
    </source>
</evidence>
<evidence type="ECO:0000256" key="1">
    <source>
        <dbReference type="ARBA" id="ARBA00003121"/>
    </source>
</evidence>
<feature type="domain" description="ACT" evidence="17">
    <location>
        <begin position="343"/>
        <end position="409"/>
    </location>
</feature>
<dbReference type="FunFam" id="3.40.1160.10:FF:000002">
    <property type="entry name" value="Aspartokinase"/>
    <property type="match status" value="1"/>
</dbReference>
<evidence type="ECO:0000256" key="3">
    <source>
        <dbReference type="ARBA" id="ARBA00004986"/>
    </source>
</evidence>
<accession>A4XI70</accession>
<dbReference type="PROSITE" id="PS51671">
    <property type="entry name" value="ACT"/>
    <property type="match status" value="2"/>
</dbReference>
<dbReference type="KEGG" id="csc:Csac_0991"/>
<dbReference type="Proteomes" id="UP000000256">
    <property type="component" value="Chromosome"/>
</dbReference>
<dbReference type="InterPro" id="IPR045865">
    <property type="entry name" value="ACT-like_dom_sf"/>
</dbReference>
<feature type="binding site" evidence="14">
    <location>
        <begin position="173"/>
        <end position="174"/>
    </location>
    <ligand>
        <name>ATP</name>
        <dbReference type="ChEBI" id="CHEBI:30616"/>
    </ligand>
</feature>
<feature type="binding site" evidence="14">
    <location>
        <position position="179"/>
    </location>
    <ligand>
        <name>ATP</name>
        <dbReference type="ChEBI" id="CHEBI:30616"/>
    </ligand>
</feature>
<sequence>MGIVVQKYGGTSVADKERIFRAARRAVAEYEKGNKVVVVVSAQGDTTDELIEKAKEINENPSKREMDMLLSTGEQISIALMAMAIEKLGYPVISLTGWQAGIKTDSNYSNARIKEIDTERLQRELDKRNIVVVAGFQGINKYDDITTLGRGGSDTTAVALAAALKADKCEIYTDVDGVYTADPRIVPNASKLKEISYDEMLELATLGAKVLHNRSVELAKKYNIPIVVRSSFNDNEGTVVKEVSSVEKLLVSGVACDKDIARVAVIGVENVPGKAFQIFSLLAKENINVDIILQSIGREKTKDISFTVSKSNLKQTLDVLTKNLHVIGAKDITYADNVAKVSIVGAGMVNNPGVAAMMFEALYDAGINIEMISTSEIKISVLIDEKDAEKAVRAIHDKFKLHLLNSNGK</sequence>
<evidence type="ECO:0000256" key="8">
    <source>
        <dbReference type="ARBA" id="ARBA00022741"/>
    </source>
</evidence>
<dbReference type="GO" id="GO:0009088">
    <property type="term" value="P:threonine biosynthetic process"/>
    <property type="evidence" value="ECO:0007669"/>
    <property type="project" value="UniProtKB-UniPathway"/>
</dbReference>
<dbReference type="GO" id="GO:0004072">
    <property type="term" value="F:aspartate kinase activity"/>
    <property type="evidence" value="ECO:0007669"/>
    <property type="project" value="UniProtKB-EC"/>
</dbReference>
<organism evidence="18 19">
    <name type="scientific">Caldicellulosiruptor saccharolyticus (strain ATCC 43494 / DSM 8903 / Tp8T 6331)</name>
    <dbReference type="NCBI Taxonomy" id="351627"/>
    <lineage>
        <taxon>Bacteria</taxon>
        <taxon>Bacillati</taxon>
        <taxon>Bacillota</taxon>
        <taxon>Bacillota incertae sedis</taxon>
        <taxon>Caldicellulosiruptorales</taxon>
        <taxon>Caldicellulosiruptoraceae</taxon>
        <taxon>Caldicellulosiruptor</taxon>
    </lineage>
</organism>
<dbReference type="NCBIfam" id="TIGR00657">
    <property type="entry name" value="asp_kinases"/>
    <property type="match status" value="1"/>
</dbReference>
<dbReference type="PROSITE" id="PS00324">
    <property type="entry name" value="ASPARTOKINASE"/>
    <property type="match status" value="1"/>
</dbReference>
<dbReference type="Pfam" id="PF22468">
    <property type="entry name" value="ACT_9"/>
    <property type="match status" value="2"/>
</dbReference>
<reference evidence="18 19" key="1">
    <citation type="journal article" date="2008" name="Appl. Environ. Microbiol.">
        <title>Hydrogenomics of the extremely thermophilic bacterium Caldicellulosiruptor saccharolyticus.</title>
        <authorList>
            <person name="van de Werken H.J."/>
            <person name="Verhaart M.R."/>
            <person name="VanFossen A.L."/>
            <person name="Willquist K."/>
            <person name="Lewis D.L."/>
            <person name="Nichols J.D."/>
            <person name="Goorissen H.P."/>
            <person name="Mongodin E.F."/>
            <person name="Nelson K.E."/>
            <person name="van Niel E.W."/>
            <person name="Stams A.J."/>
            <person name="Ward D.E."/>
            <person name="de Vos W.M."/>
            <person name="van der Oost J."/>
            <person name="Kelly R.M."/>
            <person name="Kengen S.W."/>
        </authorList>
    </citation>
    <scope>NUCLEOTIDE SEQUENCE [LARGE SCALE GENOMIC DNA]</scope>
    <source>
        <strain evidence="19">ATCC 43494 / DSM 8903 / Tp8T 6331</strain>
    </source>
</reference>
<keyword evidence="6 16" id="KW-0028">Amino-acid biosynthesis</keyword>
<feature type="binding site" evidence="14">
    <location>
        <begin position="7"/>
        <end position="10"/>
    </location>
    <ligand>
        <name>ATP</name>
        <dbReference type="ChEBI" id="CHEBI:30616"/>
    </ligand>
</feature>
<dbReference type="Gene3D" id="3.40.1160.10">
    <property type="entry name" value="Acetylglutamate kinase-like"/>
    <property type="match status" value="1"/>
</dbReference>
<dbReference type="GO" id="GO:0009089">
    <property type="term" value="P:lysine biosynthetic process via diaminopimelate"/>
    <property type="evidence" value="ECO:0007669"/>
    <property type="project" value="UniProtKB-UniPathway"/>
</dbReference>
<dbReference type="Pfam" id="PF00696">
    <property type="entry name" value="AA_kinase"/>
    <property type="match status" value="1"/>
</dbReference>
<dbReference type="CDD" id="cd04923">
    <property type="entry name" value="ACT_AK-LysC-DapG-like_2"/>
    <property type="match status" value="1"/>
</dbReference>
<dbReference type="GO" id="GO:0009090">
    <property type="term" value="P:homoserine biosynthetic process"/>
    <property type="evidence" value="ECO:0007669"/>
    <property type="project" value="TreeGrafter"/>
</dbReference>
<protein>
    <recommendedName>
        <fullName evidence="15">Aspartokinase</fullName>
        <ecNumber evidence="15">2.7.2.4</ecNumber>
    </recommendedName>
</protein>
<evidence type="ECO:0000256" key="10">
    <source>
        <dbReference type="ARBA" id="ARBA00022840"/>
    </source>
</evidence>
<feature type="domain" description="ACT" evidence="17">
    <location>
        <begin position="263"/>
        <end position="337"/>
    </location>
</feature>
<keyword evidence="9 15" id="KW-0418">Kinase</keyword>
<dbReference type="InterPro" id="IPR002912">
    <property type="entry name" value="ACT_dom"/>
</dbReference>
<dbReference type="UniPathway" id="UPA00050">
    <property type="reaction ID" value="UER00461"/>
</dbReference>
<keyword evidence="7 15" id="KW-0808">Transferase</keyword>
<dbReference type="NCBIfam" id="NF005154">
    <property type="entry name" value="PRK06635.1-2"/>
    <property type="match status" value="1"/>
</dbReference>
<dbReference type="InterPro" id="IPR041740">
    <property type="entry name" value="AKii-LysC-BS"/>
</dbReference>
<feature type="binding site" evidence="14">
    <location>
        <position position="47"/>
    </location>
    <ligand>
        <name>substrate</name>
    </ligand>
</feature>
<dbReference type="Gene3D" id="3.30.2130.10">
    <property type="entry name" value="VC0802-like"/>
    <property type="match status" value="1"/>
</dbReference>
<dbReference type="EMBL" id="CP000679">
    <property type="protein sequence ID" value="ABP66605.1"/>
    <property type="molecule type" value="Genomic_DNA"/>
</dbReference>
<dbReference type="InterPro" id="IPR005260">
    <property type="entry name" value="Asp_kin_monofn"/>
</dbReference>
<dbReference type="FunFam" id="3.30.2130.10:FF:000002">
    <property type="entry name" value="Aspartokinase"/>
    <property type="match status" value="1"/>
</dbReference>
<comment type="function">
    <text evidence="1">Catalyzes the phosphorylation of the beta-carboxyl group of aspartic acid with ATP to yield 4-phospho-L-aspartate, which is involved in the branched biosynthetic pathway leading to the biosynthesis of amino acids threonine, isoleucine and methionine.</text>
</comment>
<evidence type="ECO:0000256" key="15">
    <source>
        <dbReference type="RuleBase" id="RU003448"/>
    </source>
</evidence>
<evidence type="ECO:0000313" key="18">
    <source>
        <dbReference type="EMBL" id="ABP66605.1"/>
    </source>
</evidence>
<gene>
    <name evidence="18" type="ordered locus">Csac_0991</name>
</gene>